<dbReference type="AlphaFoldDB" id="Q7MNN4"/>
<dbReference type="Pfam" id="PF02690">
    <property type="entry name" value="Na_Pi_cotrans"/>
    <property type="match status" value="2"/>
</dbReference>
<feature type="transmembrane region" description="Helical" evidence="6">
    <location>
        <begin position="55"/>
        <end position="76"/>
    </location>
</feature>
<keyword evidence="5 6" id="KW-0472">Membrane</keyword>
<feature type="transmembrane region" description="Helical" evidence="6">
    <location>
        <begin position="320"/>
        <end position="339"/>
    </location>
</feature>
<evidence type="ECO:0000313" key="7">
    <source>
        <dbReference type="EMBL" id="BAC93445.1"/>
    </source>
</evidence>
<gene>
    <name evidence="7" type="ordered locus">VV0681</name>
</gene>
<sequence>MTPNCHITEIFHLYYRPQFQQQTKLRFRRSMEKIMMNQATTAATPISSTTRWLRWANLAFMLYLLLLAVSMVGSGFKLATGDQAKVLFEFASHPVAGLMIGLVATALIQSSSTVTSIIVGLVAGGLPVETAIPMVMGANIGTTVTNTLVSLGHVRCKEEFKRAFASATIHDFFNLLAVAIFLPLEMMFGILEKVSHWLVSPLLNTGDMSMKGFDFIKPITKPVVSAVKGPLSTFGDTFAGVALIVLGIATIFVAITVMGKLMKSLMVGRARDILKNAIGRGPIHGIVSGSIVTVLVQSSSTTTSLMVPLVGTGVLKVRDVYPFTLGANIGTCITALLAATAVSGEFAVFALQIALVHLTFNVLATLFIFGIPFLREIPIKGAEFISEMAIKNKAVVAGYLLAVFIFIPGSILALTA</sequence>
<feature type="transmembrane region" description="Helical" evidence="6">
    <location>
        <begin position="172"/>
        <end position="191"/>
    </location>
</feature>
<comment type="subcellular location">
    <subcellularLocation>
        <location evidence="1">Cell membrane</location>
        <topology evidence="1">Multi-pass membrane protein</topology>
    </subcellularLocation>
</comment>
<evidence type="ECO:0000256" key="1">
    <source>
        <dbReference type="ARBA" id="ARBA00004651"/>
    </source>
</evidence>
<dbReference type="InterPro" id="IPR003841">
    <property type="entry name" value="Na/Pi_transpt"/>
</dbReference>
<dbReference type="GO" id="GO:0005886">
    <property type="term" value="C:plasma membrane"/>
    <property type="evidence" value="ECO:0007669"/>
    <property type="project" value="UniProtKB-SubCell"/>
</dbReference>
<dbReference type="EMBL" id="BA000037">
    <property type="protein sequence ID" value="BAC93445.1"/>
    <property type="molecule type" value="Genomic_DNA"/>
</dbReference>
<dbReference type="NCBIfam" id="NF037997">
    <property type="entry name" value="Na_Pi_symport"/>
    <property type="match status" value="2"/>
</dbReference>
<accession>Q7MNN4</accession>
<feature type="transmembrane region" description="Helical" evidence="6">
    <location>
        <begin position="238"/>
        <end position="262"/>
    </location>
</feature>
<keyword evidence="3 6" id="KW-0812">Transmembrane</keyword>
<evidence type="ECO:0000256" key="3">
    <source>
        <dbReference type="ARBA" id="ARBA00022692"/>
    </source>
</evidence>
<evidence type="ECO:0000313" key="8">
    <source>
        <dbReference type="Proteomes" id="UP000002675"/>
    </source>
</evidence>
<dbReference type="PANTHER" id="PTHR10010:SF46">
    <property type="entry name" value="SODIUM-DEPENDENT PHOSPHATE TRANSPORT PROTEIN 2B"/>
    <property type="match status" value="1"/>
</dbReference>
<name>Q7MNN4_VIBVY</name>
<dbReference type="Proteomes" id="UP000002675">
    <property type="component" value="Chromosome I"/>
</dbReference>
<dbReference type="GO" id="GO:0005436">
    <property type="term" value="F:sodium:phosphate symporter activity"/>
    <property type="evidence" value="ECO:0007669"/>
    <property type="project" value="InterPro"/>
</dbReference>
<organism evidence="7 8">
    <name type="scientific">Vibrio vulnificus (strain YJ016)</name>
    <dbReference type="NCBI Taxonomy" id="196600"/>
    <lineage>
        <taxon>Bacteria</taxon>
        <taxon>Pseudomonadati</taxon>
        <taxon>Pseudomonadota</taxon>
        <taxon>Gammaproteobacteria</taxon>
        <taxon>Vibrionales</taxon>
        <taxon>Vibrionaceae</taxon>
        <taxon>Vibrio</taxon>
    </lineage>
</organism>
<dbReference type="PANTHER" id="PTHR10010">
    <property type="entry name" value="SOLUTE CARRIER FAMILY 34 SODIUM PHOSPHATE , MEMBER 2-RELATED"/>
    <property type="match status" value="1"/>
</dbReference>
<dbReference type="HOGENOM" id="CLU_025063_2_1_6"/>
<dbReference type="KEGG" id="vvy:VV0681"/>
<keyword evidence="4 6" id="KW-1133">Transmembrane helix</keyword>
<evidence type="ECO:0000256" key="5">
    <source>
        <dbReference type="ARBA" id="ARBA00023136"/>
    </source>
</evidence>
<proteinExistence type="predicted"/>
<protein>
    <submittedName>
        <fullName evidence="7">NptA protein</fullName>
    </submittedName>
</protein>
<evidence type="ECO:0000256" key="6">
    <source>
        <dbReference type="SAM" id="Phobius"/>
    </source>
</evidence>
<feature type="transmembrane region" description="Helical" evidence="6">
    <location>
        <begin position="130"/>
        <end position="151"/>
    </location>
</feature>
<feature type="transmembrane region" description="Helical" evidence="6">
    <location>
        <begin position="97"/>
        <end position="124"/>
    </location>
</feature>
<reference evidence="7 8" key="1">
    <citation type="journal article" date="2003" name="Genome Res.">
        <title>Comparative genome analysis of Vibrio vulnificus, a marine pathogen.</title>
        <authorList>
            <person name="Chen C.Y."/>
            <person name="Wu K.M."/>
            <person name="Chang Y.C."/>
            <person name="Chang C.H."/>
            <person name="Tsai H.C."/>
            <person name="Liao T.L."/>
            <person name="Liu Y.M."/>
            <person name="Chen H.J."/>
            <person name="Shen A.B."/>
            <person name="Li J.C."/>
            <person name="Su T.L."/>
            <person name="Shao C.P."/>
            <person name="Lee C.T."/>
            <person name="Hor L.I."/>
            <person name="Tsai S.F."/>
        </authorList>
    </citation>
    <scope>NUCLEOTIDE SEQUENCE [LARGE SCALE GENOMIC DNA]</scope>
    <source>
        <strain evidence="7 8">YJ016</strain>
    </source>
</reference>
<evidence type="ECO:0000256" key="2">
    <source>
        <dbReference type="ARBA" id="ARBA00022475"/>
    </source>
</evidence>
<dbReference type="eggNOG" id="COG1283">
    <property type="taxonomic scope" value="Bacteria"/>
</dbReference>
<feature type="transmembrane region" description="Helical" evidence="6">
    <location>
        <begin position="394"/>
        <end position="414"/>
    </location>
</feature>
<keyword evidence="2" id="KW-1003">Cell membrane</keyword>
<evidence type="ECO:0000256" key="4">
    <source>
        <dbReference type="ARBA" id="ARBA00022989"/>
    </source>
</evidence>
<feature type="transmembrane region" description="Helical" evidence="6">
    <location>
        <begin position="346"/>
        <end position="374"/>
    </location>
</feature>
<dbReference type="GO" id="GO:0044341">
    <property type="term" value="P:sodium-dependent phosphate transport"/>
    <property type="evidence" value="ECO:0007669"/>
    <property type="project" value="InterPro"/>
</dbReference>